<accession>E9GQQ5</accession>
<keyword evidence="2" id="KW-1185">Reference proteome</keyword>
<evidence type="ECO:0000313" key="2">
    <source>
        <dbReference type="Proteomes" id="UP000000305"/>
    </source>
</evidence>
<dbReference type="Proteomes" id="UP000000305">
    <property type="component" value="Unassembled WGS sequence"/>
</dbReference>
<dbReference type="InParanoid" id="E9GQQ5"/>
<dbReference type="EMBL" id="GL732558">
    <property type="protein sequence ID" value="EFX78154.1"/>
    <property type="molecule type" value="Genomic_DNA"/>
</dbReference>
<dbReference type="AlphaFoldDB" id="E9GQQ5"/>
<organism evidence="1 2">
    <name type="scientific">Daphnia pulex</name>
    <name type="common">Water flea</name>
    <dbReference type="NCBI Taxonomy" id="6669"/>
    <lineage>
        <taxon>Eukaryota</taxon>
        <taxon>Metazoa</taxon>
        <taxon>Ecdysozoa</taxon>
        <taxon>Arthropoda</taxon>
        <taxon>Crustacea</taxon>
        <taxon>Branchiopoda</taxon>
        <taxon>Diplostraca</taxon>
        <taxon>Cladocera</taxon>
        <taxon>Anomopoda</taxon>
        <taxon>Daphniidae</taxon>
        <taxon>Daphnia</taxon>
    </lineage>
</organism>
<reference evidence="1 2" key="1">
    <citation type="journal article" date="2011" name="Science">
        <title>The ecoresponsive genome of Daphnia pulex.</title>
        <authorList>
            <person name="Colbourne J.K."/>
            <person name="Pfrender M.E."/>
            <person name="Gilbert D."/>
            <person name="Thomas W.K."/>
            <person name="Tucker A."/>
            <person name="Oakley T.H."/>
            <person name="Tokishita S."/>
            <person name="Aerts A."/>
            <person name="Arnold G.J."/>
            <person name="Basu M.K."/>
            <person name="Bauer D.J."/>
            <person name="Caceres C.E."/>
            <person name="Carmel L."/>
            <person name="Casola C."/>
            <person name="Choi J.H."/>
            <person name="Detter J.C."/>
            <person name="Dong Q."/>
            <person name="Dusheyko S."/>
            <person name="Eads B.D."/>
            <person name="Frohlich T."/>
            <person name="Geiler-Samerotte K.A."/>
            <person name="Gerlach D."/>
            <person name="Hatcher P."/>
            <person name="Jogdeo S."/>
            <person name="Krijgsveld J."/>
            <person name="Kriventseva E.V."/>
            <person name="Kultz D."/>
            <person name="Laforsch C."/>
            <person name="Lindquist E."/>
            <person name="Lopez J."/>
            <person name="Manak J.R."/>
            <person name="Muller J."/>
            <person name="Pangilinan J."/>
            <person name="Patwardhan R.P."/>
            <person name="Pitluck S."/>
            <person name="Pritham E.J."/>
            <person name="Rechtsteiner A."/>
            <person name="Rho M."/>
            <person name="Rogozin I.B."/>
            <person name="Sakarya O."/>
            <person name="Salamov A."/>
            <person name="Schaack S."/>
            <person name="Shapiro H."/>
            <person name="Shiga Y."/>
            <person name="Skalitzky C."/>
            <person name="Smith Z."/>
            <person name="Souvorov A."/>
            <person name="Sung W."/>
            <person name="Tang Z."/>
            <person name="Tsuchiya D."/>
            <person name="Tu H."/>
            <person name="Vos H."/>
            <person name="Wang M."/>
            <person name="Wolf Y.I."/>
            <person name="Yamagata H."/>
            <person name="Yamada T."/>
            <person name="Ye Y."/>
            <person name="Shaw J.R."/>
            <person name="Andrews J."/>
            <person name="Crease T.J."/>
            <person name="Tang H."/>
            <person name="Lucas S.M."/>
            <person name="Robertson H.M."/>
            <person name="Bork P."/>
            <person name="Koonin E.V."/>
            <person name="Zdobnov E.M."/>
            <person name="Grigoriev I.V."/>
            <person name="Lynch M."/>
            <person name="Boore J.L."/>
        </authorList>
    </citation>
    <scope>NUCLEOTIDE SEQUENCE [LARGE SCALE GENOMIC DNA]</scope>
</reference>
<protein>
    <submittedName>
        <fullName evidence="1">Uncharacterized protein</fullName>
    </submittedName>
</protein>
<dbReference type="KEGG" id="dpx:DAPPUDRAFT_246516"/>
<evidence type="ECO:0000313" key="1">
    <source>
        <dbReference type="EMBL" id="EFX78154.1"/>
    </source>
</evidence>
<name>E9GQQ5_DAPPU</name>
<sequence length="81" mass="9377">MPEVVCWRDSCNILRFCQVFIFDDQQPNLCQQLEQLLQLSESSSEPNWLFIAVYSLSSPGHAEDLNIWTISASIFHNDSDR</sequence>
<dbReference type="HOGENOM" id="CLU_2576267_0_0_1"/>
<gene>
    <name evidence="1" type="ORF">DAPPUDRAFT_246516</name>
</gene>
<proteinExistence type="predicted"/>